<dbReference type="SUPFAM" id="SSF54197">
    <property type="entry name" value="HIT-like"/>
    <property type="match status" value="2"/>
</dbReference>
<feature type="compositionally biased region" description="Gly residues" evidence="8">
    <location>
        <begin position="2118"/>
        <end position="2142"/>
    </location>
</feature>
<feature type="compositionally biased region" description="Gly residues" evidence="8">
    <location>
        <begin position="1431"/>
        <end position="1446"/>
    </location>
</feature>
<dbReference type="InterPro" id="IPR012340">
    <property type="entry name" value="NA-bd_OB-fold"/>
</dbReference>
<dbReference type="Gene3D" id="3.30.420.140">
    <property type="entry name" value="YqgF/RNase H-like domain"/>
    <property type="match status" value="1"/>
</dbReference>
<dbReference type="InterPro" id="IPR012337">
    <property type="entry name" value="RNaseH-like_sf"/>
</dbReference>
<dbReference type="Pfam" id="PF14641">
    <property type="entry name" value="HTH_44"/>
    <property type="match status" value="1"/>
</dbReference>
<feature type="compositionally biased region" description="Gly residues" evidence="8">
    <location>
        <begin position="1590"/>
        <end position="1605"/>
    </location>
</feature>
<dbReference type="InterPro" id="IPR036265">
    <property type="entry name" value="HIT-like_sf"/>
</dbReference>
<feature type="region of interest" description="Disordered" evidence="8">
    <location>
        <begin position="1308"/>
        <end position="1547"/>
    </location>
</feature>
<feature type="domain" description="HIT" evidence="10">
    <location>
        <begin position="2470"/>
        <end position="2575"/>
    </location>
</feature>
<dbReference type="STRING" id="69332.A0A388KCI5"/>
<dbReference type="InterPro" id="IPR028088">
    <property type="entry name" value="Spt6_HTH_DNA-bd_dom"/>
</dbReference>
<feature type="compositionally biased region" description="Gly residues" evidence="8">
    <location>
        <begin position="1495"/>
        <end position="1504"/>
    </location>
</feature>
<dbReference type="Pfam" id="PF14635">
    <property type="entry name" value="HHH_7"/>
    <property type="match status" value="1"/>
</dbReference>
<dbReference type="GO" id="GO:0047627">
    <property type="term" value="F:adenylylsulfatase activity"/>
    <property type="evidence" value="ECO:0007669"/>
    <property type="project" value="UniProtKB-ARBA"/>
</dbReference>
<dbReference type="FunFam" id="3.30.505.10:FF:000050">
    <property type="entry name" value="Transcription elongation factor spt6"/>
    <property type="match status" value="1"/>
</dbReference>
<keyword evidence="5" id="KW-0804">Transcription</keyword>
<name>A0A388KCI5_CHABU</name>
<feature type="short sequence motif" description="Histidine triad motif" evidence="7">
    <location>
        <begin position="2560"/>
        <end position="2564"/>
    </location>
</feature>
<reference evidence="11 12" key="1">
    <citation type="journal article" date="2018" name="Cell">
        <title>The Chara Genome: Secondary Complexity and Implications for Plant Terrestrialization.</title>
        <authorList>
            <person name="Nishiyama T."/>
            <person name="Sakayama H."/>
            <person name="Vries J.D."/>
            <person name="Buschmann H."/>
            <person name="Saint-Marcoux D."/>
            <person name="Ullrich K.K."/>
            <person name="Haas F.B."/>
            <person name="Vanderstraeten L."/>
            <person name="Becker D."/>
            <person name="Lang D."/>
            <person name="Vosolsobe S."/>
            <person name="Rombauts S."/>
            <person name="Wilhelmsson P.K.I."/>
            <person name="Janitza P."/>
            <person name="Kern R."/>
            <person name="Heyl A."/>
            <person name="Rumpler F."/>
            <person name="Villalobos L.I.A.C."/>
            <person name="Clay J.M."/>
            <person name="Skokan R."/>
            <person name="Toyoda A."/>
            <person name="Suzuki Y."/>
            <person name="Kagoshima H."/>
            <person name="Schijlen E."/>
            <person name="Tajeshwar N."/>
            <person name="Catarino B."/>
            <person name="Hetherington A.J."/>
            <person name="Saltykova A."/>
            <person name="Bonnot C."/>
            <person name="Breuninger H."/>
            <person name="Symeonidi A."/>
            <person name="Radhakrishnan G.V."/>
            <person name="Van Nieuwerburgh F."/>
            <person name="Deforce D."/>
            <person name="Chang C."/>
            <person name="Karol K.G."/>
            <person name="Hedrich R."/>
            <person name="Ulvskov P."/>
            <person name="Glockner G."/>
            <person name="Delwiche C.F."/>
            <person name="Petrasek J."/>
            <person name="Van de Peer Y."/>
            <person name="Friml J."/>
            <person name="Beilby M."/>
            <person name="Dolan L."/>
            <person name="Kohara Y."/>
            <person name="Sugano S."/>
            <person name="Fujiyama A."/>
            <person name="Delaux P.-M."/>
            <person name="Quint M."/>
            <person name="TheiBen G."/>
            <person name="Hagemann M."/>
            <person name="Harholt J."/>
            <person name="Dunand C."/>
            <person name="Zachgo S."/>
            <person name="Langdale J."/>
            <person name="Maumus F."/>
            <person name="Straeten D.V.D."/>
            <person name="Gould S.B."/>
            <person name="Rensing S.A."/>
        </authorList>
    </citation>
    <scope>NUCLEOTIDE SEQUENCE [LARGE SCALE GENOMIC DNA]</scope>
    <source>
        <strain evidence="11 12">S276</strain>
    </source>
</reference>
<feature type="compositionally biased region" description="Gly residues" evidence="8">
    <location>
        <begin position="1536"/>
        <end position="1547"/>
    </location>
</feature>
<dbReference type="InterPro" id="IPR032706">
    <property type="entry name" value="Spt6_HHH"/>
</dbReference>
<feature type="compositionally biased region" description="Basic and acidic residues" evidence="8">
    <location>
        <begin position="1807"/>
        <end position="1824"/>
    </location>
</feature>
<dbReference type="SMART" id="SM00316">
    <property type="entry name" value="S1"/>
    <property type="match status" value="1"/>
</dbReference>
<comment type="subcellular location">
    <subcellularLocation>
        <location evidence="2">Chromosome</location>
    </subcellularLocation>
    <subcellularLocation>
        <location evidence="1">Nucleus</location>
    </subcellularLocation>
</comment>
<dbReference type="SUPFAM" id="SSF50249">
    <property type="entry name" value="Nucleic acid-binding proteins"/>
    <property type="match status" value="1"/>
</dbReference>
<evidence type="ECO:0000256" key="6">
    <source>
        <dbReference type="ARBA" id="ARBA00023242"/>
    </source>
</evidence>
<evidence type="ECO:0000256" key="1">
    <source>
        <dbReference type="ARBA" id="ARBA00004123"/>
    </source>
</evidence>
<dbReference type="SMART" id="SM00252">
    <property type="entry name" value="SH2"/>
    <property type="match status" value="1"/>
</dbReference>
<dbReference type="GO" id="GO:0003677">
    <property type="term" value="F:DNA binding"/>
    <property type="evidence" value="ECO:0007669"/>
    <property type="project" value="InterPro"/>
</dbReference>
<evidence type="ECO:0000256" key="3">
    <source>
        <dbReference type="ARBA" id="ARBA00009253"/>
    </source>
</evidence>
<dbReference type="InterPro" id="IPR037027">
    <property type="entry name" value="YqgF/RNaseH-like_dom_sf"/>
</dbReference>
<dbReference type="Gene3D" id="3.30.428.10">
    <property type="entry name" value="HIT-like"/>
    <property type="match status" value="2"/>
</dbReference>
<feature type="short sequence motif" description="Histidine triad motif" evidence="7">
    <location>
        <begin position="2333"/>
        <end position="2337"/>
    </location>
</feature>
<dbReference type="GO" id="GO:0005694">
    <property type="term" value="C:chromosome"/>
    <property type="evidence" value="ECO:0007669"/>
    <property type="project" value="UniProtKB-SubCell"/>
</dbReference>
<dbReference type="PROSITE" id="PS51084">
    <property type="entry name" value="HIT_2"/>
    <property type="match status" value="2"/>
</dbReference>
<feature type="domain" description="HIT" evidence="10">
    <location>
        <begin position="2256"/>
        <end position="2348"/>
    </location>
</feature>
<dbReference type="Pfam" id="PF14633">
    <property type="entry name" value="SH2_2"/>
    <property type="match status" value="1"/>
</dbReference>
<dbReference type="Gene3D" id="1.10.3500.10">
    <property type="entry name" value="Tex N-terminal region-like"/>
    <property type="match status" value="1"/>
</dbReference>
<comment type="caution">
    <text evidence="11">The sequence shown here is derived from an EMBL/GenBank/DDBJ whole genome shotgun (WGS) entry which is preliminary data.</text>
</comment>
<dbReference type="PANTHER" id="PTHR10145:SF6">
    <property type="entry name" value="TRANSCRIPTION ELONGATION FACTOR SPT6"/>
    <property type="match status" value="1"/>
</dbReference>
<dbReference type="InterPro" id="IPR006641">
    <property type="entry name" value="YqgF/RNaseH-like_dom"/>
</dbReference>
<dbReference type="GO" id="GO:0034728">
    <property type="term" value="P:nucleosome organization"/>
    <property type="evidence" value="ECO:0007669"/>
    <property type="project" value="TreeGrafter"/>
</dbReference>
<dbReference type="SUPFAM" id="SSF47781">
    <property type="entry name" value="RuvA domain 2-like"/>
    <property type="match status" value="2"/>
</dbReference>
<dbReference type="OrthoDB" id="995477at2759"/>
<accession>A0A388KCI5</accession>
<feature type="compositionally biased region" description="Pro residues" evidence="8">
    <location>
        <begin position="1937"/>
        <end position="1946"/>
    </location>
</feature>
<dbReference type="InterPro" id="IPR003029">
    <property type="entry name" value="S1_domain"/>
</dbReference>
<dbReference type="Gene3D" id="2.40.50.140">
    <property type="entry name" value="Nucleic acid-binding proteins"/>
    <property type="match status" value="1"/>
</dbReference>
<dbReference type="Pfam" id="PF01230">
    <property type="entry name" value="HIT"/>
    <property type="match status" value="1"/>
</dbReference>
<dbReference type="CDD" id="cd09918">
    <property type="entry name" value="SH2_Nterm_SPT6_like"/>
    <property type="match status" value="1"/>
</dbReference>
<dbReference type="Gramene" id="GBG67749">
    <property type="protein sequence ID" value="GBG67749"/>
    <property type="gene ID" value="CBR_g876"/>
</dbReference>
<dbReference type="InterPro" id="IPR000980">
    <property type="entry name" value="SH2"/>
</dbReference>
<protein>
    <recommendedName>
        <fullName evidence="13">S1 motif domain-containing protein</fullName>
    </recommendedName>
</protein>
<dbReference type="SMART" id="SM00732">
    <property type="entry name" value="YqgFc"/>
    <property type="match status" value="1"/>
</dbReference>
<dbReference type="FunFam" id="1.10.10.2740:FF:000002">
    <property type="entry name" value="Transcription elongation factor Spt6"/>
    <property type="match status" value="1"/>
</dbReference>
<dbReference type="EMBL" id="BFEA01000091">
    <property type="protein sequence ID" value="GBG67749.1"/>
    <property type="molecule type" value="Genomic_DNA"/>
</dbReference>
<dbReference type="PROSITE" id="PS50126">
    <property type="entry name" value="S1"/>
    <property type="match status" value="1"/>
</dbReference>
<keyword evidence="4" id="KW-0158">Chromosome</keyword>
<evidence type="ECO:0000259" key="10">
    <source>
        <dbReference type="PROSITE" id="PS51084"/>
    </source>
</evidence>
<feature type="compositionally biased region" description="Basic and acidic residues" evidence="8">
    <location>
        <begin position="1506"/>
        <end position="1535"/>
    </location>
</feature>
<dbReference type="GO" id="GO:0140673">
    <property type="term" value="P:transcription elongation-coupled chromatin remodeling"/>
    <property type="evidence" value="ECO:0007669"/>
    <property type="project" value="InterPro"/>
</dbReference>
<dbReference type="Gene3D" id="1.10.10.650">
    <property type="entry name" value="RuvA domain 2-like"/>
    <property type="match status" value="1"/>
</dbReference>
<dbReference type="InterPro" id="IPR010994">
    <property type="entry name" value="RuvA_2-like"/>
</dbReference>
<evidence type="ECO:0000256" key="8">
    <source>
        <dbReference type="SAM" id="MobiDB-lite"/>
    </source>
</evidence>
<feature type="region of interest" description="Disordered" evidence="8">
    <location>
        <begin position="21"/>
        <end position="48"/>
    </location>
</feature>
<feature type="compositionally biased region" description="Acidic residues" evidence="8">
    <location>
        <begin position="24"/>
        <end position="48"/>
    </location>
</feature>
<dbReference type="Pfam" id="PF21710">
    <property type="entry name" value="Spt6_S1"/>
    <property type="match status" value="1"/>
</dbReference>
<dbReference type="InterPro" id="IPR035420">
    <property type="entry name" value="Spt6_SH2"/>
</dbReference>
<feature type="compositionally biased region" description="Basic and acidic residues" evidence="8">
    <location>
        <begin position="1619"/>
        <end position="1652"/>
    </location>
</feature>
<dbReference type="InterPro" id="IPR035019">
    <property type="entry name" value="Spt6_SH2_N"/>
</dbReference>
<sequence>MAAKNVSVDFLVHIYGLTGVADAIGEDEQPTEEEEEEELLPDEEDDEMADFIVEEQAFDEDGQPVRRRKSKGSSFGRVAGISATALQEAQEIFGDVDSMLQNRKTMGEVSESYEEEDSMGEEDSAAERERNMRKSLKAVAKRFDPSMVEEKFLTEKDMKIRCIDIPERMQLLDEVIGPAPDSETFQKEAEWIYDRAFGHLATPPRLEFSRIANSSKADVVQQIVEVLTQLHEEKYEIPFIGMHRQELCPSLLVDEEFEGDDRERRPKLRKYEALWTVHYWDKKWRAMQTRKTYLHKTYVQQMRVEEERDPEKLDLLEKIMQMMIDAQSEAALDDVDGEFRLHFDVDEAGTAEMQTSLFKRPRRRSRYEIYRKEGFTEVAKQFGLSAEQLGENMQAMYKRNEPEDDQRTPEEFALAYVTKDFTEPQSVLSAARHIAVVEISTEPSVRDYVRSMFAERAVVSTKPTAMGLRAMENPWGHRYHRVKHLVNKPVHLFQDVQWCLIEKAAEENLITVSLGVPADVVDGAMLQICTSSCLNEGPLVLVHVQGLAGRSRQWISKQVGESVWQKVAMAPYRPKGNYEEEVVEEMPKVMACCWGPGRPATTCVMLDVNGEISDVLYCGFLVKRIRSPVADEKQEKDRKRLLSFILRWQPQLIAVGAANMSSKRLKTEISEVIFKIVEEQPRGLEDAQDIPVVYADEALGFLFENSSVAKQLLSAHLPMVRRATAVGRLVQNPLSLIASLCGTKKEVLCYSWHPVQDLISHDEMMEAIEQVMVTVTSQVGIDINMAIKHEWLASTLQFVPGLGPRKAMWLLQGLNRQGRLTSRKEFLNFISNEPGMRPLVFFNCASTIRVRSSGSAANSNHFMDPLEDTRIHPESYQLASRLAEHVWLEEQGMTRDEMEEEELEMAVGKVKENPELLANFDIDEFANGMMETGEGRKIETLLHIKSELMHGYIDWRVPYHPPSEEEEFYMVTGESEQTLWVGKLVQARVRKIQEKRLMCVIESGMLGFVYKEDFSDDQSDELFRKIVEGSFIMCRVKNVNVHKQHVDLTCKGSDLRSNRWSFMGREPRDPYAGRDQTLVQEEEDRARKKMEEMQKSFKPRMIEHPLFHNVSLTKATELLMEKEVGEVVIRPSSKGPTHLSITLKFFEGVYTHIDIKETGKDAKDPIGLLGIGKLLTIGTNTFEDLDEVVARYVDPLVTYIRMMLKYRKFRRGTLAEIDTQLKAEKTEKPGIIPYYVSICYEHPGAFTLSYVRNVNPHHEYISVSPSGFRFRKNNFDNPDDLIKWFQRHFNDGIAELPARRAVAAIVPSQPGTPASTSSGLRADSQTSWGGVPASQERGRVPQEWTHDPPEKDSAGQSSSPRRSSKGKSSSKDDDRSSSWPAVPPPPVPPARDLRSWGSEDEDMTPDSSAEDSETGSGAEWEGDGWERPSGDGVGGSGAQWGGGGNWGPSTGLDYQKGWGSLPVRGPQRGEYDGPHGWGRGGKMDGGDGWGTRTAGLGGGWGAPGYGHKEGETGMGQDEDKWDSWRYGDRLGDGRGGDGGNGGWGHGNQLGGRRMPVGVEGGGGGWNATRAPRGRGQNRGSEWHGSKWGSHSGGSGGSGGSWGSGGVSRRFRGGPSGRGRGRDRFGGRGPGDKFGVRGPADRFGGRGAGDRFSGRAPPDGGGWERGESRPWGDGEHGGAWAEMEANPNTGRMGSDAGGRGSGWGSGRGSQWGGGGTQFRSEGGRENMGFGGDGESAWAHDNRSRDGGRFGWGTGHSGQNLGRGSRPGAPLRVGSGETGGRWGGPGGANIDGGGRGSGRGSYGDSWQGHTRDEKMNPTVEEIRESSEGSGGGPDSRTSGDVERGGRGYSTGHGEGRGGHGWGGNTDMKSGRGGRGGGARRRGSTGRGGSWGSAERGWRNPERQGSTGGSWEGGQHRDSDGLAACSPAEGQEWHQTPPGGEEPPPPPSWPNQEGDGVWGSDFRATQGGGGGGGGGGGRGGGGGERGLTMEHDWNAKGGHQLTEGVQKEGWGGKASVDERPGELQSKNTADEGWGSKGSADEGRGSKDSADGGWGTRTSAEEGPTSTGDGDGWGTKTSADEGGPAGGESWGRGEGGSWPTAHQGMVNREGEGGWGTESSAGPGSGWGEGGGQGLGWSSNPGGGRGWGSDASADAVRATPPVPLSAHLSAAALAELRIFQAMAGVGEVSTVARCRTDDVESCDCHINGNKSGAEEPLPVAERERGPNCVLCAETAAIVCATKFTRVLWGVGTSGASSKVAHVTVLPKRHVASVSDCHVDELLELMRVAHLAGLALYEGFLKGSTWARHAGPSPSFNMGFNHGPWSDDALVQSEGGMDHLHIHVVNRSDGETNFMWWTARSTILHIQESRVRDCVQAVLSEMLTSSGITAKVAGSNPLSAAAPPRSLYPPAGSSADGEKERAIAILGVPSREEGETEEKVACRLDTWQHEEGGKGQGDTQREEDEDEEGERSTSSTTCPLCRERDELASSNHGRVLFSTKPYRFGHVMVIPRRHVASIGRCSDDEVINLIQLVGYASKIVTEAVGADSFNVGINIGERSGASIPEHLHIHIVPRGPQDATTDYWPRTAERFGSLFAPECVRGAFLRRPWNVNDEGRQSRSICGDDEKRGR</sequence>
<evidence type="ECO:0000313" key="11">
    <source>
        <dbReference type="EMBL" id="GBG67749.1"/>
    </source>
</evidence>
<dbReference type="SUPFAM" id="SSF158832">
    <property type="entry name" value="Tex N-terminal region-like"/>
    <property type="match status" value="1"/>
</dbReference>
<dbReference type="InterPro" id="IPR049540">
    <property type="entry name" value="Spt6-like_S1"/>
</dbReference>
<feature type="compositionally biased region" description="Gly residues" evidence="8">
    <location>
        <begin position="2079"/>
        <end position="2092"/>
    </location>
</feature>
<evidence type="ECO:0000256" key="7">
    <source>
        <dbReference type="PROSITE-ProRule" id="PRU00464"/>
    </source>
</evidence>
<dbReference type="GO" id="GO:0031491">
    <property type="term" value="F:nucleosome binding"/>
    <property type="evidence" value="ECO:0007669"/>
    <property type="project" value="TreeGrafter"/>
</dbReference>
<dbReference type="InterPro" id="IPR023319">
    <property type="entry name" value="Tex-like_HTH_dom_sf"/>
</dbReference>
<comment type="similarity">
    <text evidence="3">Belongs to the SPT6 family.</text>
</comment>
<feature type="compositionally biased region" description="Polar residues" evidence="8">
    <location>
        <begin position="1309"/>
        <end position="1328"/>
    </location>
</feature>
<feature type="compositionally biased region" description="Basic and acidic residues" evidence="8">
    <location>
        <begin position="1661"/>
        <end position="1675"/>
    </location>
</feature>
<dbReference type="SUPFAM" id="SSF55550">
    <property type="entry name" value="SH2 domain"/>
    <property type="match status" value="1"/>
</dbReference>
<dbReference type="SUPFAM" id="SSF53098">
    <property type="entry name" value="Ribonuclease H-like"/>
    <property type="match status" value="1"/>
</dbReference>
<feature type="region of interest" description="Disordered" evidence="8">
    <location>
        <begin position="2388"/>
        <end position="2478"/>
    </location>
</feature>
<dbReference type="Pfam" id="PF14639">
    <property type="entry name" value="YqgF"/>
    <property type="match status" value="1"/>
</dbReference>
<organism evidence="11 12">
    <name type="scientific">Chara braunii</name>
    <name type="common">Braun's stonewort</name>
    <dbReference type="NCBI Taxonomy" id="69332"/>
    <lineage>
        <taxon>Eukaryota</taxon>
        <taxon>Viridiplantae</taxon>
        <taxon>Streptophyta</taxon>
        <taxon>Charophyceae</taxon>
        <taxon>Charales</taxon>
        <taxon>Characeae</taxon>
        <taxon>Chara</taxon>
    </lineage>
</organism>
<feature type="compositionally biased region" description="Acidic residues" evidence="8">
    <location>
        <begin position="111"/>
        <end position="124"/>
    </location>
</feature>
<gene>
    <name evidence="11" type="ORF">CBR_g876</name>
</gene>
<feature type="compositionally biased region" description="Gly residues" evidence="8">
    <location>
        <begin position="1694"/>
        <end position="1715"/>
    </location>
</feature>
<dbReference type="Proteomes" id="UP000265515">
    <property type="component" value="Unassembled WGS sequence"/>
</dbReference>
<dbReference type="Gene3D" id="1.10.150.850">
    <property type="entry name" value="Spt6, helix-hairpin-helix domain"/>
    <property type="match status" value="1"/>
</dbReference>
<dbReference type="Gene3D" id="3.30.505.10">
    <property type="entry name" value="SH2 domain"/>
    <property type="match status" value="2"/>
</dbReference>
<proteinExistence type="inferred from homology"/>
<evidence type="ECO:0000256" key="5">
    <source>
        <dbReference type="ARBA" id="ARBA00023163"/>
    </source>
</evidence>
<dbReference type="CDD" id="cd09928">
    <property type="entry name" value="SH2_Cterm_SPT6_like"/>
    <property type="match status" value="1"/>
</dbReference>
<dbReference type="GO" id="GO:0008023">
    <property type="term" value="C:transcription elongation factor complex"/>
    <property type="evidence" value="ECO:0007669"/>
    <property type="project" value="TreeGrafter"/>
</dbReference>
<dbReference type="PANTHER" id="PTHR10145">
    <property type="entry name" value="TRANSCRIPTION ELONGATION FACTOR SPT6"/>
    <property type="match status" value="1"/>
</dbReference>
<dbReference type="CDD" id="cd00164">
    <property type="entry name" value="S1_like"/>
    <property type="match status" value="1"/>
</dbReference>
<feature type="compositionally biased region" description="Basic and acidic residues" evidence="8">
    <location>
        <begin position="1736"/>
        <end position="1746"/>
    </location>
</feature>
<keyword evidence="12" id="KW-1185">Reference proteome</keyword>
<keyword evidence="6" id="KW-0539">Nucleus</keyword>
<dbReference type="InterPro" id="IPR023323">
    <property type="entry name" value="Tex-like_dom_sf"/>
</dbReference>
<feature type="domain" description="S1 motif" evidence="9">
    <location>
        <begin position="982"/>
        <end position="1051"/>
    </location>
</feature>
<feature type="region of interest" description="Disordered" evidence="8">
    <location>
        <begin position="108"/>
        <end position="130"/>
    </location>
</feature>
<evidence type="ECO:0000313" key="12">
    <source>
        <dbReference type="Proteomes" id="UP000265515"/>
    </source>
</evidence>
<dbReference type="InterPro" id="IPR017072">
    <property type="entry name" value="TF_Spt6"/>
</dbReference>
<feature type="compositionally biased region" description="Basic and acidic residues" evidence="8">
    <location>
        <begin position="1336"/>
        <end position="1353"/>
    </location>
</feature>
<dbReference type="OMA" id="CHINGNK"/>
<feature type="compositionally biased region" description="Basic and acidic residues" evidence="8">
    <location>
        <begin position="2424"/>
        <end position="2447"/>
    </location>
</feature>
<dbReference type="InterPro" id="IPR042066">
    <property type="entry name" value="Spt6_death-like"/>
</dbReference>
<evidence type="ECO:0008006" key="13">
    <source>
        <dbReference type="Google" id="ProtNLM"/>
    </source>
</evidence>
<evidence type="ECO:0000256" key="4">
    <source>
        <dbReference type="ARBA" id="ARBA00022454"/>
    </source>
</evidence>
<evidence type="ECO:0000259" key="9">
    <source>
        <dbReference type="PROSITE" id="PS50126"/>
    </source>
</evidence>
<dbReference type="InterPro" id="IPR036860">
    <property type="entry name" value="SH2_dom_sf"/>
</dbReference>
<feature type="compositionally biased region" description="Gly residues" evidence="8">
    <location>
        <begin position="1963"/>
        <end position="1982"/>
    </location>
</feature>
<dbReference type="GO" id="GO:0042393">
    <property type="term" value="F:histone binding"/>
    <property type="evidence" value="ECO:0007669"/>
    <property type="project" value="TreeGrafter"/>
</dbReference>
<evidence type="ECO:0000256" key="2">
    <source>
        <dbReference type="ARBA" id="ARBA00004286"/>
    </source>
</evidence>
<dbReference type="Gene3D" id="1.10.10.2740">
    <property type="entry name" value="Spt6, Death-like domain"/>
    <property type="match status" value="1"/>
</dbReference>
<feature type="compositionally biased region" description="Acidic residues" evidence="8">
    <location>
        <begin position="1398"/>
        <end position="1413"/>
    </location>
</feature>
<feature type="compositionally biased region" description="Gly residues" evidence="8">
    <location>
        <begin position="1844"/>
        <end position="1861"/>
    </location>
</feature>
<dbReference type="InterPro" id="IPR028231">
    <property type="entry name" value="Spt6_YqgF"/>
</dbReference>
<dbReference type="InterPro" id="IPR035018">
    <property type="entry name" value="Spt6_SH2_C"/>
</dbReference>
<feature type="region of interest" description="Disordered" evidence="8">
    <location>
        <begin position="1561"/>
        <end position="2149"/>
    </location>
</feature>
<feature type="compositionally biased region" description="Gly residues" evidence="8">
    <location>
        <begin position="1774"/>
        <end position="1799"/>
    </location>
</feature>
<feature type="compositionally biased region" description="Basic and acidic residues" evidence="8">
    <location>
        <begin position="2035"/>
        <end position="2046"/>
    </location>
</feature>
<dbReference type="InterPro" id="IPR011146">
    <property type="entry name" value="HIT-like"/>
</dbReference>